<feature type="compositionally biased region" description="Basic and acidic residues" evidence="1">
    <location>
        <begin position="482"/>
        <end position="521"/>
    </location>
</feature>
<feature type="compositionally biased region" description="Low complexity" evidence="1">
    <location>
        <begin position="284"/>
        <end position="295"/>
    </location>
</feature>
<feature type="compositionally biased region" description="Low complexity" evidence="1">
    <location>
        <begin position="36"/>
        <end position="47"/>
    </location>
</feature>
<dbReference type="RefSeq" id="XP_028480786.1">
    <property type="nucleotide sequence ID" value="XM_028616929.1"/>
</dbReference>
<feature type="compositionally biased region" description="Polar residues" evidence="1">
    <location>
        <begin position="843"/>
        <end position="852"/>
    </location>
</feature>
<dbReference type="Proteomes" id="UP000279236">
    <property type="component" value="Unassembled WGS sequence"/>
</dbReference>
<dbReference type="AlphaFoldDB" id="A0A427YBX1"/>
<comment type="caution">
    <text evidence="2">The sequence shown here is derived from an EMBL/GenBank/DDBJ whole genome shotgun (WGS) entry which is preliminary data.</text>
</comment>
<protein>
    <submittedName>
        <fullName evidence="2">Uncharacterized protein</fullName>
    </submittedName>
</protein>
<feature type="region of interest" description="Disordered" evidence="1">
    <location>
        <begin position="333"/>
        <end position="451"/>
    </location>
</feature>
<name>A0A427YBX1_9TREE</name>
<proteinExistence type="predicted"/>
<feature type="compositionally biased region" description="Low complexity" evidence="1">
    <location>
        <begin position="786"/>
        <end position="812"/>
    </location>
</feature>
<dbReference type="STRING" id="105984.A0A427YBX1"/>
<sequence length="1032" mass="107362">MARFEVFAERQPWEEQQAPSPTDEQFEPTPLTLALSRTRSPPSSHQQPPSPTSPKLTRQLSGDPTSPPPAWQRRPSVGHRSVRSNSSQDSSIAGSPPPFNTSPPLHNQRRPPPNLTMTRAGVAQRLMRENEAPPMRGGYNRGPPPGSFPQPGAARRSRAATGGSNRSSLVSQDGLTGEELWALEDDTPDMSNPLRPSAERPLDTIHRMSRSFDQPMYPMGAEVLWPTAPEDEEYMQQSPLHSKSMSNVAGVGVKKKRSMLSKKPSRGSGIDVGPYPQSAKEVVLSSAHSSTTSLSFPMNKSQQSLSRPPSMAYSLDLLNTLAPREGGYAIAAQLGSSPYSPSSPHGSAHASPPNSFRGSRGPPAKSSGMRWSVGGEEFTPPMLPPQPGRLSPSTTISNLSTYTDDGDGGSSSGPSSPHLSAVQATLPVAPSPLSQQTTAAEIDRGHPSPYPMAAVEMPVAAAAAATAAAVAVSTKPKSKKERKAEEKAAEKAAKVEAKRAAETAAREKVEAARKAKEDKAAGKAAAIRKAQEDKVAAARKAQEDKAASARKVQDDKVAATRRAAEQKEAARLAAQTKSASKLESPRKDERGRTKSSGSGIGRRMSGLFGAKPSAAEIAAGATVTAATATTAVVSNRSNSPAGASASPVRAPAQQHQQQVPPPPHPFPVQRPAPPAQLSATAVAPMHQQTRASTIAAVAPQQQQQQQQPPIPRIAQQPPSPPRQTHPAGPRQPSSSPSRRQASNGPIVIPPRGASMAKTAPAPAPQAPQGAMMSTPSLAHTEKRGKSPSTLSAAPSHASASSGGSGSASSKKGLFSGLKKRFSIASMETAPTAPPRQRPASFAASASQPTEKSLPNVPPMPAPRPVIQTPAPQPPAKAPVTPVRAAPVLAQPKTASPPPAQRAVNIPPPVIVPPRGSSMAMLQAAGLSPILSSPVPPQTARDAASISNPSSVVVTPTTSVTTTEANSLFDRPTPPFRDRSGSTTSATGSQVTDPSSSSTPLTDDEAHDMPASKLALDAKGMPDMAAPQAVAAH</sequence>
<gene>
    <name evidence="2" type="ORF">EHS24_001127</name>
</gene>
<feature type="compositionally biased region" description="Polar residues" evidence="1">
    <location>
        <begin position="296"/>
        <end position="307"/>
    </location>
</feature>
<evidence type="ECO:0000313" key="2">
    <source>
        <dbReference type="EMBL" id="RSH88578.1"/>
    </source>
</evidence>
<feature type="compositionally biased region" description="Basic and acidic residues" evidence="1">
    <location>
        <begin position="529"/>
        <end position="570"/>
    </location>
</feature>
<feature type="region of interest" description="Disordered" evidence="1">
    <location>
        <begin position="232"/>
        <end position="308"/>
    </location>
</feature>
<reference evidence="2 3" key="1">
    <citation type="submission" date="2018-11" db="EMBL/GenBank/DDBJ databases">
        <title>Genome sequence of Apiotrichum porosum DSM 27194.</title>
        <authorList>
            <person name="Aliyu H."/>
            <person name="Gorte O."/>
            <person name="Ochsenreither K."/>
        </authorList>
    </citation>
    <scope>NUCLEOTIDE SEQUENCE [LARGE SCALE GENOMIC DNA]</scope>
    <source>
        <strain evidence="2 3">DSM 27194</strain>
    </source>
</reference>
<feature type="compositionally biased region" description="Low complexity" evidence="1">
    <location>
        <begin position="647"/>
        <end position="658"/>
    </location>
</feature>
<feature type="region of interest" description="Disordered" evidence="1">
    <location>
        <begin position="1"/>
        <end position="203"/>
    </location>
</feature>
<evidence type="ECO:0000313" key="3">
    <source>
        <dbReference type="Proteomes" id="UP000279236"/>
    </source>
</evidence>
<feature type="compositionally biased region" description="Basic and acidic residues" evidence="1">
    <location>
        <begin position="583"/>
        <end position="592"/>
    </location>
</feature>
<dbReference type="OrthoDB" id="5330253at2759"/>
<feature type="compositionally biased region" description="Pro residues" evidence="1">
    <location>
        <begin position="659"/>
        <end position="674"/>
    </location>
</feature>
<feature type="compositionally biased region" description="Polar residues" evidence="1">
    <location>
        <begin position="391"/>
        <end position="403"/>
    </location>
</feature>
<feature type="compositionally biased region" description="Low complexity" evidence="1">
    <location>
        <begin position="991"/>
        <end position="1000"/>
    </location>
</feature>
<feature type="compositionally biased region" description="Basic and acidic residues" evidence="1">
    <location>
        <begin position="1"/>
        <end position="13"/>
    </location>
</feature>
<feature type="region of interest" description="Disordered" evidence="1">
    <location>
        <begin position="825"/>
        <end position="881"/>
    </location>
</feature>
<evidence type="ECO:0000256" key="1">
    <source>
        <dbReference type="SAM" id="MobiDB-lite"/>
    </source>
</evidence>
<feature type="compositionally biased region" description="Low complexity" evidence="1">
    <location>
        <begin position="595"/>
        <end position="606"/>
    </location>
</feature>
<feature type="compositionally biased region" description="Low complexity" evidence="1">
    <location>
        <begin position="730"/>
        <end position="740"/>
    </location>
</feature>
<feature type="compositionally biased region" description="Polar residues" evidence="1">
    <location>
        <begin position="235"/>
        <end position="247"/>
    </location>
</feature>
<organism evidence="2 3">
    <name type="scientific">Apiotrichum porosum</name>
    <dbReference type="NCBI Taxonomy" id="105984"/>
    <lineage>
        <taxon>Eukaryota</taxon>
        <taxon>Fungi</taxon>
        <taxon>Dikarya</taxon>
        <taxon>Basidiomycota</taxon>
        <taxon>Agaricomycotina</taxon>
        <taxon>Tremellomycetes</taxon>
        <taxon>Trichosporonales</taxon>
        <taxon>Trichosporonaceae</taxon>
        <taxon>Apiotrichum</taxon>
    </lineage>
</organism>
<feature type="compositionally biased region" description="Polar residues" evidence="1">
    <location>
        <begin position="980"/>
        <end position="990"/>
    </location>
</feature>
<feature type="compositionally biased region" description="Low complexity" evidence="1">
    <location>
        <begin position="159"/>
        <end position="168"/>
    </location>
</feature>
<dbReference type="GeneID" id="39585670"/>
<feature type="compositionally biased region" description="Low complexity" evidence="1">
    <location>
        <begin position="948"/>
        <end position="962"/>
    </location>
</feature>
<keyword evidence="3" id="KW-1185">Reference proteome</keyword>
<feature type="compositionally biased region" description="Basic residues" evidence="1">
    <location>
        <begin position="253"/>
        <end position="265"/>
    </location>
</feature>
<dbReference type="EMBL" id="RSCE01000001">
    <property type="protein sequence ID" value="RSH88578.1"/>
    <property type="molecule type" value="Genomic_DNA"/>
</dbReference>
<feature type="region of interest" description="Disordered" evidence="1">
    <location>
        <begin position="928"/>
        <end position="1032"/>
    </location>
</feature>
<feature type="region of interest" description="Disordered" evidence="1">
    <location>
        <begin position="464"/>
        <end position="607"/>
    </location>
</feature>
<feature type="compositionally biased region" description="Polar residues" evidence="1">
    <location>
        <begin position="55"/>
        <end position="64"/>
    </location>
</feature>
<feature type="compositionally biased region" description="Low complexity" evidence="1">
    <location>
        <begin position="698"/>
        <end position="716"/>
    </location>
</feature>
<accession>A0A427YBX1</accession>
<feature type="region of interest" description="Disordered" evidence="1">
    <location>
        <begin position="634"/>
        <end position="812"/>
    </location>
</feature>
<feature type="compositionally biased region" description="Low complexity" evidence="1">
    <location>
        <begin position="335"/>
        <end position="355"/>
    </location>
</feature>